<keyword evidence="1" id="KW-0812">Transmembrane</keyword>
<evidence type="ECO:0000313" key="3">
    <source>
        <dbReference type="Proteomes" id="UP001597383"/>
    </source>
</evidence>
<name>A0ABW4VW16_9BACI</name>
<feature type="transmembrane region" description="Helical" evidence="1">
    <location>
        <begin position="20"/>
        <end position="42"/>
    </location>
</feature>
<accession>A0ABW4VW16</accession>
<feature type="transmembrane region" description="Helical" evidence="1">
    <location>
        <begin position="69"/>
        <end position="93"/>
    </location>
</feature>
<protein>
    <submittedName>
        <fullName evidence="2">ABC transporter permease</fullName>
    </submittedName>
</protein>
<keyword evidence="3" id="KW-1185">Reference proteome</keyword>
<feature type="transmembrane region" description="Helical" evidence="1">
    <location>
        <begin position="114"/>
        <end position="147"/>
    </location>
</feature>
<dbReference type="Proteomes" id="UP001597383">
    <property type="component" value="Unassembled WGS sequence"/>
</dbReference>
<keyword evidence="1" id="KW-0472">Membrane</keyword>
<feature type="transmembrane region" description="Helical" evidence="1">
    <location>
        <begin position="234"/>
        <end position="253"/>
    </location>
</feature>
<comment type="caution">
    <text evidence="2">The sequence shown here is derived from an EMBL/GenBank/DDBJ whole genome shotgun (WGS) entry which is preliminary data.</text>
</comment>
<reference evidence="3" key="1">
    <citation type="journal article" date="2019" name="Int. J. Syst. Evol. Microbiol.">
        <title>The Global Catalogue of Microorganisms (GCM) 10K type strain sequencing project: providing services to taxonomists for standard genome sequencing and annotation.</title>
        <authorList>
            <consortium name="The Broad Institute Genomics Platform"/>
            <consortium name="The Broad Institute Genome Sequencing Center for Infectious Disease"/>
            <person name="Wu L."/>
            <person name="Ma J."/>
        </authorList>
    </citation>
    <scope>NUCLEOTIDE SEQUENCE [LARGE SCALE GENOMIC DNA]</scope>
    <source>
        <strain evidence="3">R28</strain>
    </source>
</reference>
<proteinExistence type="predicted"/>
<feature type="transmembrane region" description="Helical" evidence="1">
    <location>
        <begin position="192"/>
        <end position="214"/>
    </location>
</feature>
<keyword evidence="1" id="KW-1133">Transmembrane helix</keyword>
<sequence>MNQIGKLVASELLKSRRSKVIWITFVAFTLLPIMGGFFMFVLKHPDFAEQSGVLGAKAQLAGAADWPSYFGLLAQGVAIGGLFVFGFINSWIFGSEFADRTVKDLLALPFPRIYVPVAKFITAFIWSFLLIAWVIIIGLIIGGVIGLPQWSVEVWHHGLYVLVVSSVLTILLSTPVALLACYGKGYLAPIGYVIMTLILSQIIAAIGYGSYFPWAIPAMFSNVSGEGNILSNTGLVIVLVTSIIGISSTLAYWRFADQNG</sequence>
<dbReference type="PANTHER" id="PTHR37305">
    <property type="entry name" value="INTEGRAL MEMBRANE PROTEIN-RELATED"/>
    <property type="match status" value="1"/>
</dbReference>
<dbReference type="RefSeq" id="WP_377555172.1">
    <property type="nucleotide sequence ID" value="NZ_JBHUHQ010000008.1"/>
</dbReference>
<dbReference type="Pfam" id="PF12730">
    <property type="entry name" value="ABC2_membrane_4"/>
    <property type="match status" value="1"/>
</dbReference>
<gene>
    <name evidence="2" type="ORF">ACFSJF_04050</name>
</gene>
<dbReference type="EMBL" id="JBHUHQ010000008">
    <property type="protein sequence ID" value="MFD2043447.1"/>
    <property type="molecule type" value="Genomic_DNA"/>
</dbReference>
<evidence type="ECO:0000313" key="2">
    <source>
        <dbReference type="EMBL" id="MFD2043447.1"/>
    </source>
</evidence>
<dbReference type="PANTHER" id="PTHR37305:SF1">
    <property type="entry name" value="MEMBRANE PROTEIN"/>
    <property type="match status" value="1"/>
</dbReference>
<evidence type="ECO:0000256" key="1">
    <source>
        <dbReference type="SAM" id="Phobius"/>
    </source>
</evidence>
<feature type="transmembrane region" description="Helical" evidence="1">
    <location>
        <begin position="159"/>
        <end position="180"/>
    </location>
</feature>
<organism evidence="2 3">
    <name type="scientific">Ornithinibacillus salinisoli</name>
    <dbReference type="NCBI Taxonomy" id="1848459"/>
    <lineage>
        <taxon>Bacteria</taxon>
        <taxon>Bacillati</taxon>
        <taxon>Bacillota</taxon>
        <taxon>Bacilli</taxon>
        <taxon>Bacillales</taxon>
        <taxon>Bacillaceae</taxon>
        <taxon>Ornithinibacillus</taxon>
    </lineage>
</organism>